<proteinExistence type="inferred from homology"/>
<dbReference type="PANTHER" id="PTHR30586">
    <property type="entry name" value="ELECTRON TRANSPORT COMPLEX PROTEIN RNFE"/>
    <property type="match status" value="1"/>
</dbReference>
<comment type="similarity">
    <text evidence="8">Belongs to the NqrDE/RnfAE family.</text>
</comment>
<dbReference type="Pfam" id="PF02508">
    <property type="entry name" value="Rnf-Nqr"/>
    <property type="match status" value="1"/>
</dbReference>
<reference evidence="9" key="2">
    <citation type="journal article" date="2021" name="Microbiol. Resour. Announc.">
        <title>Complete Genome Sequences of Three Human Oral Treponema parvum Isolates.</title>
        <authorList>
            <person name="Zeng H."/>
            <person name="Watt R.M."/>
        </authorList>
    </citation>
    <scope>NUCLEOTIDE SEQUENCE</scope>
    <source>
        <strain evidence="9">ATCC 700773</strain>
    </source>
</reference>
<sequence>MNKNFGIFKNGIVKENPLLVLSIGLCSSLAVTTSVFNGIGMGLSMTFVLLMSEIIISLFHKLIPDAIRLPIFIIIIAAFTTIVQLILAAYIPALSEALGVFLPLIVVNCIIMGRVESFASKNGVAPSISDSLGMGVGYTWVLVAISFIRELVGNGTLFNIKLIPDTYTVGMFSKAPGGFIIFGLMIAITATISKAVENKKKAAAAAAKKSAANGAEGGAK</sequence>
<evidence type="ECO:0000256" key="2">
    <source>
        <dbReference type="ARBA" id="ARBA00022448"/>
    </source>
</evidence>
<keyword evidence="5 8" id="KW-0249">Electron transport</keyword>
<dbReference type="HAMAP" id="MF_00478">
    <property type="entry name" value="RsxE_RnfE"/>
    <property type="match status" value="1"/>
</dbReference>
<evidence type="ECO:0000256" key="6">
    <source>
        <dbReference type="ARBA" id="ARBA00022989"/>
    </source>
</evidence>
<dbReference type="GO" id="GO:0022900">
    <property type="term" value="P:electron transport chain"/>
    <property type="evidence" value="ECO:0007669"/>
    <property type="project" value="UniProtKB-UniRule"/>
</dbReference>
<evidence type="ECO:0000313" key="10">
    <source>
        <dbReference type="Proteomes" id="UP000671995"/>
    </source>
</evidence>
<feature type="transmembrane region" description="Helical" evidence="8">
    <location>
        <begin position="40"/>
        <end position="59"/>
    </location>
</feature>
<keyword evidence="7 8" id="KW-0472">Membrane</keyword>
<dbReference type="NCBIfam" id="NF009070">
    <property type="entry name" value="PRK12405.1"/>
    <property type="match status" value="1"/>
</dbReference>
<dbReference type="GO" id="GO:0012505">
    <property type="term" value="C:endomembrane system"/>
    <property type="evidence" value="ECO:0007669"/>
    <property type="project" value="UniProtKB-SubCell"/>
</dbReference>
<dbReference type="Proteomes" id="UP000671995">
    <property type="component" value="Chromosome"/>
</dbReference>
<gene>
    <name evidence="9" type="primary">rsxE</name>
    <name evidence="8" type="synonym">rnfE</name>
    <name evidence="9" type="ORF">HRI96_08915</name>
</gene>
<organism evidence="9 10">
    <name type="scientific">Treponema parvum</name>
    <dbReference type="NCBI Taxonomy" id="138851"/>
    <lineage>
        <taxon>Bacteria</taxon>
        <taxon>Pseudomonadati</taxon>
        <taxon>Spirochaetota</taxon>
        <taxon>Spirochaetia</taxon>
        <taxon>Spirochaetales</taxon>
        <taxon>Treponemataceae</taxon>
        <taxon>Treponema</taxon>
    </lineage>
</organism>
<keyword evidence="8" id="KW-1003">Cell membrane</keyword>
<dbReference type="PANTHER" id="PTHR30586:SF0">
    <property type="entry name" value="ION-TRANSLOCATING OXIDOREDUCTASE COMPLEX SUBUNIT E"/>
    <property type="match status" value="1"/>
</dbReference>
<dbReference type="PIRSF" id="PIRSF006102">
    <property type="entry name" value="NQR_DE"/>
    <property type="match status" value="1"/>
</dbReference>
<evidence type="ECO:0000256" key="7">
    <source>
        <dbReference type="ARBA" id="ARBA00023136"/>
    </source>
</evidence>
<accession>A0A975F0U1</accession>
<evidence type="ECO:0000256" key="4">
    <source>
        <dbReference type="ARBA" id="ARBA00022967"/>
    </source>
</evidence>
<reference evidence="9" key="1">
    <citation type="submission" date="2020-05" db="EMBL/GenBank/DDBJ databases">
        <authorList>
            <person name="Zeng H."/>
            <person name="Chan Y.K."/>
            <person name="Watt R.M."/>
        </authorList>
    </citation>
    <scope>NUCLEOTIDE SEQUENCE</scope>
    <source>
        <strain evidence="9">ATCC 700773</strain>
    </source>
</reference>
<evidence type="ECO:0000256" key="5">
    <source>
        <dbReference type="ARBA" id="ARBA00022982"/>
    </source>
</evidence>
<evidence type="ECO:0000256" key="3">
    <source>
        <dbReference type="ARBA" id="ARBA00022692"/>
    </source>
</evidence>
<feature type="transmembrane region" description="Helical" evidence="8">
    <location>
        <begin position="168"/>
        <end position="192"/>
    </location>
</feature>
<dbReference type="InterPro" id="IPR010968">
    <property type="entry name" value="RnfE"/>
</dbReference>
<dbReference type="RefSeq" id="WP_210117022.1">
    <property type="nucleotide sequence ID" value="NZ_CP054257.1"/>
</dbReference>
<comment type="function">
    <text evidence="8">Part of a membrane-bound complex that couples electron transfer with translocation of ions across the membrane.</text>
</comment>
<protein>
    <recommendedName>
        <fullName evidence="8">Ion-translocating oxidoreductase complex subunit E</fullName>
        <ecNumber evidence="8">7.-.-.-</ecNumber>
    </recommendedName>
    <alternativeName>
        <fullName evidence="8">Rnf electron transport complex subunit E</fullName>
    </alternativeName>
</protein>
<evidence type="ECO:0000256" key="1">
    <source>
        <dbReference type="ARBA" id="ARBA00004127"/>
    </source>
</evidence>
<dbReference type="InterPro" id="IPR003667">
    <property type="entry name" value="NqrDE/RnfAE"/>
</dbReference>
<dbReference type="EC" id="7.-.-.-" evidence="8"/>
<evidence type="ECO:0000313" key="9">
    <source>
        <dbReference type="EMBL" id="QTQ12308.1"/>
    </source>
</evidence>
<feature type="transmembrane region" description="Helical" evidence="8">
    <location>
        <begin position="71"/>
        <end position="91"/>
    </location>
</feature>
<feature type="transmembrane region" description="Helical" evidence="8">
    <location>
        <begin position="127"/>
        <end position="148"/>
    </location>
</feature>
<comment type="subcellular location">
    <subcellularLocation>
        <location evidence="8">Cell membrane</location>
        <topology evidence="8">Multi-pass membrane protein</topology>
    </subcellularLocation>
    <subcellularLocation>
        <location evidence="1">Endomembrane system</location>
        <topology evidence="1">Multi-pass membrane protein</topology>
    </subcellularLocation>
</comment>
<name>A0A975F0U1_9SPIR</name>
<comment type="subunit">
    <text evidence="8">The complex is composed of six subunits: RnfA, RnfB, RnfC, RnfD, RnfE and RnfG.</text>
</comment>
<dbReference type="EMBL" id="CP054257">
    <property type="protein sequence ID" value="QTQ12308.1"/>
    <property type="molecule type" value="Genomic_DNA"/>
</dbReference>
<keyword evidence="6 8" id="KW-1133">Transmembrane helix</keyword>
<keyword evidence="4 8" id="KW-1278">Translocase</keyword>
<feature type="transmembrane region" description="Helical" evidence="8">
    <location>
        <begin position="97"/>
        <end position="115"/>
    </location>
</feature>
<dbReference type="GO" id="GO:0005886">
    <property type="term" value="C:plasma membrane"/>
    <property type="evidence" value="ECO:0007669"/>
    <property type="project" value="UniProtKB-SubCell"/>
</dbReference>
<keyword evidence="2 8" id="KW-0813">Transport</keyword>
<keyword evidence="3 8" id="KW-0812">Transmembrane</keyword>
<evidence type="ECO:0000256" key="8">
    <source>
        <dbReference type="HAMAP-Rule" id="MF_00478"/>
    </source>
</evidence>
<dbReference type="AlphaFoldDB" id="A0A975F0U1"/>